<dbReference type="GO" id="GO:0016020">
    <property type="term" value="C:membrane"/>
    <property type="evidence" value="ECO:0007669"/>
    <property type="project" value="UniProtKB-SubCell"/>
</dbReference>
<organism evidence="7 8">
    <name type="scientific">Ereboglobus luteus</name>
    <dbReference type="NCBI Taxonomy" id="1796921"/>
    <lineage>
        <taxon>Bacteria</taxon>
        <taxon>Pseudomonadati</taxon>
        <taxon>Verrucomicrobiota</taxon>
        <taxon>Opitutia</taxon>
        <taxon>Opitutales</taxon>
        <taxon>Opitutaceae</taxon>
        <taxon>Ereboglobus</taxon>
    </lineage>
</organism>
<evidence type="ECO:0000259" key="6">
    <source>
        <dbReference type="Pfam" id="PF12698"/>
    </source>
</evidence>
<feature type="transmembrane region" description="Helical" evidence="5">
    <location>
        <begin position="24"/>
        <end position="45"/>
    </location>
</feature>
<dbReference type="Proteomes" id="UP000244896">
    <property type="component" value="Chromosome"/>
</dbReference>
<evidence type="ECO:0000313" key="8">
    <source>
        <dbReference type="Proteomes" id="UP000244896"/>
    </source>
</evidence>
<evidence type="ECO:0000313" key="7">
    <source>
        <dbReference type="EMBL" id="AWI08589.1"/>
    </source>
</evidence>
<feature type="transmembrane region" description="Helical" evidence="5">
    <location>
        <begin position="190"/>
        <end position="208"/>
    </location>
</feature>
<feature type="transmembrane region" description="Helical" evidence="5">
    <location>
        <begin position="238"/>
        <end position="268"/>
    </location>
</feature>
<evidence type="ECO:0000256" key="4">
    <source>
        <dbReference type="ARBA" id="ARBA00023136"/>
    </source>
</evidence>
<dbReference type="AlphaFoldDB" id="A0A2U8E151"/>
<feature type="domain" description="ABC-2 type transporter transmembrane" evidence="6">
    <location>
        <begin position="22"/>
        <end position="397"/>
    </location>
</feature>
<evidence type="ECO:0000256" key="2">
    <source>
        <dbReference type="ARBA" id="ARBA00022692"/>
    </source>
</evidence>
<evidence type="ECO:0000256" key="1">
    <source>
        <dbReference type="ARBA" id="ARBA00004141"/>
    </source>
</evidence>
<sequence>MNWRQISTVYCKELIDTLRDRRSLISMFVVPIVVIPVLMFGAAAVSYKSVRKAYEEIPTVMLIGGANSPHLRAAFAADKRIKLVPFADDYAARIENKQLRAAVEVPDDFDATVARLGKAPVVMIYNYAGDVHSGAAVSELTRFFSSYGDKMVRSRLAAKNLPADFHRPFTVKRQNVAPPEKVGGAQLGGLIPYLLILLCFTGAMYSALDLTAGEKERGTMETILCSPVGRTELVLGKFLLVLTASLVTVVCTLASLSLTALGAVRLLAGDAAVQGAKVVGEGGLEISVSLPGLFGVCVLVVPLAVLFSAVLFSVALCAKNYKEAQSYVSPLIFVIILPAALAMLPGVELNAKYALVPLLNVALVSKEMVSGNFPIGMIALIFGSTCVYAAAALAIAVRMFKKESVIFRA</sequence>
<protein>
    <recommendedName>
        <fullName evidence="6">ABC-2 type transporter transmembrane domain-containing protein</fullName>
    </recommendedName>
</protein>
<dbReference type="PANTHER" id="PTHR43471:SF3">
    <property type="entry name" value="ABC TRANSPORTER PERMEASE PROTEIN NATB"/>
    <property type="match status" value="1"/>
</dbReference>
<reference evidence="7 8" key="1">
    <citation type="journal article" date="2018" name="Syst. Appl. Microbiol.">
        <title>Ereboglobus luteus gen. nov. sp. nov. from cockroach guts, and new insights into the oxygen relationship of the genera Opitutus and Didymococcus (Verrucomicrobia: Opitutaceae).</title>
        <authorList>
            <person name="Tegtmeier D."/>
            <person name="Belitz A."/>
            <person name="Radek R."/>
            <person name="Heimerl T."/>
            <person name="Brune A."/>
        </authorList>
    </citation>
    <scope>NUCLEOTIDE SEQUENCE [LARGE SCALE GENOMIC DNA]</scope>
    <source>
        <strain evidence="7 8">Ho45</strain>
    </source>
</reference>
<keyword evidence="2 5" id="KW-0812">Transmembrane</keyword>
<feature type="transmembrane region" description="Helical" evidence="5">
    <location>
        <begin position="288"/>
        <end position="315"/>
    </location>
</feature>
<dbReference type="EMBL" id="CP023004">
    <property type="protein sequence ID" value="AWI08589.1"/>
    <property type="molecule type" value="Genomic_DNA"/>
</dbReference>
<keyword evidence="8" id="KW-1185">Reference proteome</keyword>
<dbReference type="InterPro" id="IPR013525">
    <property type="entry name" value="ABC2_TM"/>
</dbReference>
<proteinExistence type="predicted"/>
<dbReference type="OrthoDB" id="5486437at2"/>
<keyword evidence="4 5" id="KW-0472">Membrane</keyword>
<feature type="transmembrane region" description="Helical" evidence="5">
    <location>
        <begin position="327"/>
        <end position="347"/>
    </location>
</feature>
<dbReference type="PANTHER" id="PTHR43471">
    <property type="entry name" value="ABC TRANSPORTER PERMEASE"/>
    <property type="match status" value="1"/>
</dbReference>
<dbReference type="GO" id="GO:0140359">
    <property type="term" value="F:ABC-type transporter activity"/>
    <property type="evidence" value="ECO:0007669"/>
    <property type="project" value="InterPro"/>
</dbReference>
<feature type="transmembrane region" description="Helical" evidence="5">
    <location>
        <begin position="375"/>
        <end position="400"/>
    </location>
</feature>
<keyword evidence="3 5" id="KW-1133">Transmembrane helix</keyword>
<name>A0A2U8E151_9BACT</name>
<gene>
    <name evidence="7" type="ORF">CKA38_04355</name>
</gene>
<dbReference type="RefSeq" id="WP_108824397.1">
    <property type="nucleotide sequence ID" value="NZ_CP023004.1"/>
</dbReference>
<accession>A0A2U8E151</accession>
<dbReference type="Pfam" id="PF12698">
    <property type="entry name" value="ABC2_membrane_3"/>
    <property type="match status" value="1"/>
</dbReference>
<evidence type="ECO:0000256" key="3">
    <source>
        <dbReference type="ARBA" id="ARBA00022989"/>
    </source>
</evidence>
<dbReference type="KEGG" id="elut:CKA38_04355"/>
<evidence type="ECO:0000256" key="5">
    <source>
        <dbReference type="SAM" id="Phobius"/>
    </source>
</evidence>
<comment type="subcellular location">
    <subcellularLocation>
        <location evidence="1">Membrane</location>
        <topology evidence="1">Multi-pass membrane protein</topology>
    </subcellularLocation>
</comment>